<reference evidence="1 2" key="1">
    <citation type="submission" date="2017-07" db="EMBL/GenBank/DDBJ databases">
        <title>Genomes of Fischerella (Mastigocladus) sp. strains.</title>
        <authorList>
            <person name="Miller S.R."/>
        </authorList>
    </citation>
    <scope>NUCLEOTIDE SEQUENCE [LARGE SCALE GENOMIC DNA]</scope>
    <source>
        <strain evidence="1 2">CCMEE 5330</strain>
    </source>
</reference>
<sequence>MIRGLHRIIDPLIRDDRKRVIKRQNPVVTLIKKVYSTGVKLTTEAMAEVEKQILRLPHLKKWFVEIFAKPGSS</sequence>
<protein>
    <submittedName>
        <fullName evidence="1">Uncharacterized protein</fullName>
    </submittedName>
</protein>
<evidence type="ECO:0000313" key="2">
    <source>
        <dbReference type="Proteomes" id="UP000234966"/>
    </source>
</evidence>
<name>A0A2N6M0G0_9CYAN</name>
<dbReference type="Proteomes" id="UP000234966">
    <property type="component" value="Unassembled WGS sequence"/>
</dbReference>
<dbReference type="EMBL" id="NMQI01000495">
    <property type="protein sequence ID" value="PMB40253.1"/>
    <property type="molecule type" value="Genomic_DNA"/>
</dbReference>
<accession>A0A2N6M0G0</accession>
<evidence type="ECO:0000313" key="1">
    <source>
        <dbReference type="EMBL" id="PMB40253.1"/>
    </source>
</evidence>
<gene>
    <name evidence="1" type="ORF">CEN41_19820</name>
</gene>
<dbReference type="AlphaFoldDB" id="A0A2N6M0G0"/>
<organism evidence="1 2">
    <name type="scientific">Fischerella thermalis CCMEE 5330</name>
    <dbReference type="NCBI Taxonomy" id="2019670"/>
    <lineage>
        <taxon>Bacteria</taxon>
        <taxon>Bacillati</taxon>
        <taxon>Cyanobacteriota</taxon>
        <taxon>Cyanophyceae</taxon>
        <taxon>Nostocales</taxon>
        <taxon>Hapalosiphonaceae</taxon>
        <taxon>Fischerella</taxon>
    </lineage>
</organism>
<proteinExistence type="predicted"/>
<comment type="caution">
    <text evidence="1">The sequence shown here is derived from an EMBL/GenBank/DDBJ whole genome shotgun (WGS) entry which is preliminary data.</text>
</comment>